<dbReference type="Pfam" id="PF00069">
    <property type="entry name" value="Pkinase"/>
    <property type="match status" value="1"/>
</dbReference>
<dbReference type="PANTHER" id="PTHR43671">
    <property type="entry name" value="SERINE/THREONINE-PROTEIN KINASE NEK"/>
    <property type="match status" value="1"/>
</dbReference>
<keyword evidence="8" id="KW-0723">Serine/threonine-protein kinase</keyword>
<dbReference type="CDD" id="cd14014">
    <property type="entry name" value="STKc_PknB_like"/>
    <property type="match status" value="1"/>
</dbReference>
<evidence type="ECO:0000256" key="5">
    <source>
        <dbReference type="ARBA" id="ARBA00022840"/>
    </source>
</evidence>
<dbReference type="InterPro" id="IPR011009">
    <property type="entry name" value="Kinase-like_dom_sf"/>
</dbReference>
<dbReference type="PROSITE" id="PS00108">
    <property type="entry name" value="PROTEIN_KINASE_ST"/>
    <property type="match status" value="1"/>
</dbReference>
<keyword evidence="3" id="KW-0547">Nucleotide-binding</keyword>
<dbReference type="InterPro" id="IPR000719">
    <property type="entry name" value="Prot_kinase_dom"/>
</dbReference>
<feature type="transmembrane region" description="Helical" evidence="6">
    <location>
        <begin position="278"/>
        <end position="298"/>
    </location>
</feature>
<evidence type="ECO:0000313" key="9">
    <source>
        <dbReference type="Proteomes" id="UP000327011"/>
    </source>
</evidence>
<dbReference type="AlphaFoldDB" id="A0A5J5JX63"/>
<keyword evidence="2" id="KW-0808">Transferase</keyword>
<proteinExistence type="predicted"/>
<dbReference type="Proteomes" id="UP000327011">
    <property type="component" value="Unassembled WGS sequence"/>
</dbReference>
<keyword evidence="9" id="KW-1185">Reference proteome</keyword>
<evidence type="ECO:0000256" key="3">
    <source>
        <dbReference type="ARBA" id="ARBA00022741"/>
    </source>
</evidence>
<evidence type="ECO:0000256" key="4">
    <source>
        <dbReference type="ARBA" id="ARBA00022777"/>
    </source>
</evidence>
<keyword evidence="4 8" id="KW-0418">Kinase</keyword>
<gene>
    <name evidence="8" type="ORF">F5972_30225</name>
</gene>
<keyword evidence="5" id="KW-0067">ATP-binding</keyword>
<evidence type="ECO:0000313" key="8">
    <source>
        <dbReference type="EMBL" id="KAA9374878.1"/>
    </source>
</evidence>
<dbReference type="InterPro" id="IPR008271">
    <property type="entry name" value="Ser/Thr_kinase_AS"/>
</dbReference>
<dbReference type="GO" id="GO:0004674">
    <property type="term" value="F:protein serine/threonine kinase activity"/>
    <property type="evidence" value="ECO:0007669"/>
    <property type="project" value="UniProtKB-KW"/>
</dbReference>
<dbReference type="InterPro" id="IPR050660">
    <property type="entry name" value="NEK_Ser/Thr_kinase"/>
</dbReference>
<feature type="domain" description="Protein kinase" evidence="7">
    <location>
        <begin position="1"/>
        <end position="244"/>
    </location>
</feature>
<accession>A0A5J5JX63</accession>
<keyword evidence="6" id="KW-0812">Transmembrane</keyword>
<dbReference type="PROSITE" id="PS50011">
    <property type="entry name" value="PROTEIN_KINASE_DOM"/>
    <property type="match status" value="1"/>
</dbReference>
<keyword evidence="6" id="KW-1133">Transmembrane helix</keyword>
<dbReference type="EC" id="2.7.11.1" evidence="1"/>
<dbReference type="PANTHER" id="PTHR43671:SF13">
    <property type="entry name" value="SERINE_THREONINE-PROTEIN KINASE NEK2"/>
    <property type="match status" value="1"/>
</dbReference>
<dbReference type="SUPFAM" id="SSF56112">
    <property type="entry name" value="Protein kinase-like (PK-like)"/>
    <property type="match status" value="1"/>
</dbReference>
<comment type="caution">
    <text evidence="8">The sequence shown here is derived from an EMBL/GenBank/DDBJ whole genome shotgun (WGS) entry which is preliminary data.</text>
</comment>
<dbReference type="EMBL" id="VYTZ01000014">
    <property type="protein sequence ID" value="KAA9374878.1"/>
    <property type="molecule type" value="Genomic_DNA"/>
</dbReference>
<keyword evidence="6" id="KW-0472">Membrane</keyword>
<dbReference type="SMART" id="SM00220">
    <property type="entry name" value="S_TKc"/>
    <property type="match status" value="1"/>
</dbReference>
<dbReference type="Gene3D" id="1.10.510.10">
    <property type="entry name" value="Transferase(Phosphotransferase) domain 1"/>
    <property type="match status" value="1"/>
</dbReference>
<protein>
    <recommendedName>
        <fullName evidence="1">non-specific serine/threonine protein kinase</fullName>
        <ecNumber evidence="1">2.7.11.1</ecNumber>
    </recommendedName>
</protein>
<organism evidence="8 9">
    <name type="scientific">Microbispora cellulosiformans</name>
    <dbReference type="NCBI Taxonomy" id="2614688"/>
    <lineage>
        <taxon>Bacteria</taxon>
        <taxon>Bacillati</taxon>
        <taxon>Actinomycetota</taxon>
        <taxon>Actinomycetes</taxon>
        <taxon>Streptosporangiales</taxon>
        <taxon>Streptosporangiaceae</taxon>
        <taxon>Microbispora</taxon>
    </lineage>
</organism>
<dbReference type="GO" id="GO:0005524">
    <property type="term" value="F:ATP binding"/>
    <property type="evidence" value="ECO:0007669"/>
    <property type="project" value="UniProtKB-KW"/>
</dbReference>
<dbReference type="Gene3D" id="3.30.200.20">
    <property type="entry name" value="Phosphorylase Kinase, domain 1"/>
    <property type="match status" value="1"/>
</dbReference>
<evidence type="ECO:0000259" key="7">
    <source>
        <dbReference type="PROSITE" id="PS50011"/>
    </source>
</evidence>
<sequence>MGRVYLGRARNGPPVAIKVVRPELANDDSFLARFRREATTLLLVGGSFTSRIIEMNLEASPPYLVTEYVDGPSLSDYIAQEGPLEAEATRKIAIGLAEALRSIHTAGVVHRDLKPSNILLSAAGPKVIDFGIAQALDATSITRTGVVVGSAGYMAPEQFEGRGGPPADVFAWACTVVLAGTGNPPYGSGPLEAVVFRLRNEVPNLDGLPKDLQSIVATALKKEPAERPTADELVRLLIPDSETTTDQTTELTLNLQVKSWTEPLPQWGREQEKRRKRIWLFSGIATAIAVGVGVPVLLHETSQFGGVEPDSKIRQDPSVSPTAQPVVVAAPTAPSKSSPSNTKPTTPLEVARASLAVAEAMGTARFSLKSSGWDEMGFDADGELAFHPPAATRYRMDLSYFGNDENKSSIANITLIGNRGFDTASENPTDADIGAGVADENLPEPFMTARRVRWASSPFTVQDLVAASSNVKKSVIGGQIFLKGSAPMSKMAKSATVGPLYRFLSTFSKNRSVKFTIVMDQNLAPTRVIQSIPVFEGSDIPITTTYSDWGMPSEPENP</sequence>
<evidence type="ECO:0000256" key="6">
    <source>
        <dbReference type="SAM" id="Phobius"/>
    </source>
</evidence>
<evidence type="ECO:0000256" key="2">
    <source>
        <dbReference type="ARBA" id="ARBA00022679"/>
    </source>
</evidence>
<reference evidence="8 9" key="1">
    <citation type="submission" date="2019-09" db="EMBL/GenBank/DDBJ databases">
        <title>Screening of Novel Bioactive Compounds from Soil-Associated.</title>
        <authorList>
            <person name="Gong X."/>
        </authorList>
    </citation>
    <scope>NUCLEOTIDE SEQUENCE [LARGE SCALE GENOMIC DNA]</scope>
    <source>
        <strain evidence="8 9">Gxj-6</strain>
    </source>
</reference>
<evidence type="ECO:0000256" key="1">
    <source>
        <dbReference type="ARBA" id="ARBA00012513"/>
    </source>
</evidence>
<name>A0A5J5JX63_9ACTN</name>